<feature type="domain" description="Ubiquitin-like" evidence="2">
    <location>
        <begin position="308"/>
        <end position="380"/>
    </location>
</feature>
<evidence type="ECO:0000259" key="2">
    <source>
        <dbReference type="PROSITE" id="PS50053"/>
    </source>
</evidence>
<dbReference type="AlphaFoldDB" id="A0A1L9S785"/>
<dbReference type="InterPro" id="IPR029071">
    <property type="entry name" value="Ubiquitin-like_domsf"/>
</dbReference>
<feature type="region of interest" description="Disordered" evidence="1">
    <location>
        <begin position="280"/>
        <end position="302"/>
    </location>
</feature>
<gene>
    <name evidence="3" type="ORF">ASPZODRAFT_136902</name>
</gene>
<sequence>MQSLFKRPPWAVQTQEDATPDFYRRSQHTYTDIIAANRDTRVKNPRHTNTIESQDNKTIKRCRVSKENSSSQCHSPPLSITYDTPQRQDICFKPQCPVSEPPQISTLSLPQSKALGTGDSLPSAHILSSTTPSNGDIVHGIATHKTKKFSESGHDLFLGSSTDQNSCAPNQSGLKQEFEHVQQDGTVQVLVTSEIPETKPLIVHRKISQSFREVRLAWCKRQNLTGLEKSVFLTWKGRRIFDVTTSRSLGIKTPAAEDVIGDAGNFRIHVEAVAEDSIPSQANSGISAPNISPTSKSHCQSSQTSDIIRITLKCLDSGHYKIKASSKASISRIISSFREAKHLAQDQQVHLFFDGDRLDPGSRLGDYDIADLDMIDVCLK</sequence>
<protein>
    <recommendedName>
        <fullName evidence="2">Ubiquitin-like domain-containing protein</fullName>
    </recommendedName>
</protein>
<dbReference type="RefSeq" id="XP_022577530.1">
    <property type="nucleotide sequence ID" value="XM_022724163.1"/>
</dbReference>
<evidence type="ECO:0000313" key="4">
    <source>
        <dbReference type="Proteomes" id="UP000184188"/>
    </source>
</evidence>
<dbReference type="Proteomes" id="UP000184188">
    <property type="component" value="Unassembled WGS sequence"/>
</dbReference>
<name>A0A1L9S785_9EURO</name>
<dbReference type="InterPro" id="IPR022617">
    <property type="entry name" value="Rad60/SUMO-like_dom"/>
</dbReference>
<keyword evidence="4" id="KW-1185">Reference proteome</keyword>
<dbReference type="Pfam" id="PF11976">
    <property type="entry name" value="Rad60-SLD"/>
    <property type="match status" value="1"/>
</dbReference>
<dbReference type="CDD" id="cd01763">
    <property type="entry name" value="Ubl_SUMO_like"/>
    <property type="match status" value="1"/>
</dbReference>
<dbReference type="SUPFAM" id="SSF54236">
    <property type="entry name" value="Ubiquitin-like"/>
    <property type="match status" value="1"/>
</dbReference>
<organism evidence="3 4">
    <name type="scientific">Penicilliopsis zonata CBS 506.65</name>
    <dbReference type="NCBI Taxonomy" id="1073090"/>
    <lineage>
        <taxon>Eukaryota</taxon>
        <taxon>Fungi</taxon>
        <taxon>Dikarya</taxon>
        <taxon>Ascomycota</taxon>
        <taxon>Pezizomycotina</taxon>
        <taxon>Eurotiomycetes</taxon>
        <taxon>Eurotiomycetidae</taxon>
        <taxon>Eurotiales</taxon>
        <taxon>Aspergillaceae</taxon>
        <taxon>Penicilliopsis</taxon>
    </lineage>
</organism>
<dbReference type="VEuPathDB" id="FungiDB:ASPZODRAFT_136902"/>
<dbReference type="SMART" id="SM00213">
    <property type="entry name" value="UBQ"/>
    <property type="match status" value="1"/>
</dbReference>
<dbReference type="OrthoDB" id="3365399at2759"/>
<accession>A0A1L9S785</accession>
<evidence type="ECO:0000313" key="3">
    <source>
        <dbReference type="EMBL" id="OJJ43020.1"/>
    </source>
</evidence>
<dbReference type="GeneID" id="34610628"/>
<evidence type="ECO:0000256" key="1">
    <source>
        <dbReference type="SAM" id="MobiDB-lite"/>
    </source>
</evidence>
<dbReference type="PROSITE" id="PS50053">
    <property type="entry name" value="UBIQUITIN_2"/>
    <property type="match status" value="1"/>
</dbReference>
<proteinExistence type="predicted"/>
<dbReference type="InterPro" id="IPR000626">
    <property type="entry name" value="Ubiquitin-like_dom"/>
</dbReference>
<dbReference type="EMBL" id="KV878355">
    <property type="protein sequence ID" value="OJJ43020.1"/>
    <property type="molecule type" value="Genomic_DNA"/>
</dbReference>
<reference evidence="4" key="1">
    <citation type="journal article" date="2017" name="Genome Biol.">
        <title>Comparative genomics reveals high biological diversity and specific adaptations in the industrially and medically important fungal genus Aspergillus.</title>
        <authorList>
            <person name="de Vries R.P."/>
            <person name="Riley R."/>
            <person name="Wiebenga A."/>
            <person name="Aguilar-Osorio G."/>
            <person name="Amillis S."/>
            <person name="Uchima C.A."/>
            <person name="Anderluh G."/>
            <person name="Asadollahi M."/>
            <person name="Askin M."/>
            <person name="Barry K."/>
            <person name="Battaglia E."/>
            <person name="Bayram O."/>
            <person name="Benocci T."/>
            <person name="Braus-Stromeyer S.A."/>
            <person name="Caldana C."/>
            <person name="Canovas D."/>
            <person name="Cerqueira G.C."/>
            <person name="Chen F."/>
            <person name="Chen W."/>
            <person name="Choi C."/>
            <person name="Clum A."/>
            <person name="Dos Santos R.A."/>
            <person name="Damasio A.R."/>
            <person name="Diallinas G."/>
            <person name="Emri T."/>
            <person name="Fekete E."/>
            <person name="Flipphi M."/>
            <person name="Freyberg S."/>
            <person name="Gallo A."/>
            <person name="Gournas C."/>
            <person name="Habgood R."/>
            <person name="Hainaut M."/>
            <person name="Harispe M.L."/>
            <person name="Henrissat B."/>
            <person name="Hilden K.S."/>
            <person name="Hope R."/>
            <person name="Hossain A."/>
            <person name="Karabika E."/>
            <person name="Karaffa L."/>
            <person name="Karanyi Z."/>
            <person name="Krasevec N."/>
            <person name="Kuo A."/>
            <person name="Kusch H."/>
            <person name="LaButti K."/>
            <person name="Lagendijk E.L."/>
            <person name="Lapidus A."/>
            <person name="Levasseur A."/>
            <person name="Lindquist E."/>
            <person name="Lipzen A."/>
            <person name="Logrieco A.F."/>
            <person name="MacCabe A."/>
            <person name="Maekelae M.R."/>
            <person name="Malavazi I."/>
            <person name="Melin P."/>
            <person name="Meyer V."/>
            <person name="Mielnichuk N."/>
            <person name="Miskei M."/>
            <person name="Molnar A.P."/>
            <person name="Mule G."/>
            <person name="Ngan C.Y."/>
            <person name="Orejas M."/>
            <person name="Orosz E."/>
            <person name="Ouedraogo J.P."/>
            <person name="Overkamp K.M."/>
            <person name="Park H.-S."/>
            <person name="Perrone G."/>
            <person name="Piumi F."/>
            <person name="Punt P.J."/>
            <person name="Ram A.F."/>
            <person name="Ramon A."/>
            <person name="Rauscher S."/>
            <person name="Record E."/>
            <person name="Riano-Pachon D.M."/>
            <person name="Robert V."/>
            <person name="Roehrig J."/>
            <person name="Ruller R."/>
            <person name="Salamov A."/>
            <person name="Salih N.S."/>
            <person name="Samson R.A."/>
            <person name="Sandor E."/>
            <person name="Sanguinetti M."/>
            <person name="Schuetze T."/>
            <person name="Sepcic K."/>
            <person name="Shelest E."/>
            <person name="Sherlock G."/>
            <person name="Sophianopoulou V."/>
            <person name="Squina F.M."/>
            <person name="Sun H."/>
            <person name="Susca A."/>
            <person name="Todd R.B."/>
            <person name="Tsang A."/>
            <person name="Unkles S.E."/>
            <person name="van de Wiele N."/>
            <person name="van Rossen-Uffink D."/>
            <person name="Oliveira J.V."/>
            <person name="Vesth T.C."/>
            <person name="Visser J."/>
            <person name="Yu J.-H."/>
            <person name="Zhou M."/>
            <person name="Andersen M.R."/>
            <person name="Archer D.B."/>
            <person name="Baker S.E."/>
            <person name="Benoit I."/>
            <person name="Brakhage A.A."/>
            <person name="Braus G.H."/>
            <person name="Fischer R."/>
            <person name="Frisvad J.C."/>
            <person name="Goldman G.H."/>
            <person name="Houbraken J."/>
            <person name="Oakley B."/>
            <person name="Pocsi I."/>
            <person name="Scazzocchio C."/>
            <person name="Seiboth B."/>
            <person name="vanKuyk P.A."/>
            <person name="Wortman J."/>
            <person name="Dyer P.S."/>
            <person name="Grigoriev I.V."/>
        </authorList>
    </citation>
    <scope>NUCLEOTIDE SEQUENCE [LARGE SCALE GENOMIC DNA]</scope>
    <source>
        <strain evidence="4">CBS 506.65</strain>
    </source>
</reference>
<dbReference type="Gene3D" id="3.10.20.90">
    <property type="entry name" value="Phosphatidylinositol 3-kinase Catalytic Subunit, Chain A, domain 1"/>
    <property type="match status" value="1"/>
</dbReference>
<dbReference type="STRING" id="1073090.A0A1L9S785"/>